<comment type="caution">
    <text evidence="2">The sequence shown here is derived from an EMBL/GenBank/DDBJ whole genome shotgun (WGS) entry which is preliminary data.</text>
</comment>
<protein>
    <submittedName>
        <fullName evidence="2">Uncharacterized protein</fullName>
    </submittedName>
</protein>
<keyword evidence="1" id="KW-0472">Membrane</keyword>
<sequence length="163" mass="18518">MYLLKGGADPHQKSGEGRLTPLEAYLRGCTANAVDHAGKRLQVLAQSGIDLHQVMFWYGETAEELRIWVEDYDALSWFGAGKWDLEIFQVCDISSTLKRWKNINSGIYTIEVEAVNANDIPVGLTDQIPQGLLQKLSRTRWINLVATTLLFNYLFQLYILKVQ</sequence>
<dbReference type="OrthoDB" id="3200163at2759"/>
<feature type="transmembrane region" description="Helical" evidence="1">
    <location>
        <begin position="141"/>
        <end position="160"/>
    </location>
</feature>
<dbReference type="EMBL" id="MU251368">
    <property type="protein sequence ID" value="KAG9238580.1"/>
    <property type="molecule type" value="Genomic_DNA"/>
</dbReference>
<evidence type="ECO:0000256" key="1">
    <source>
        <dbReference type="SAM" id="Phobius"/>
    </source>
</evidence>
<dbReference type="AlphaFoldDB" id="A0A9P7YST3"/>
<name>A0A9P7YST3_9HELO</name>
<dbReference type="Proteomes" id="UP000824998">
    <property type="component" value="Unassembled WGS sequence"/>
</dbReference>
<reference evidence="2" key="1">
    <citation type="journal article" date="2021" name="IMA Fungus">
        <title>Genomic characterization of three marine fungi, including Emericellopsis atlantica sp. nov. with signatures of a generalist lifestyle and marine biomass degradation.</title>
        <authorList>
            <person name="Hagestad O.C."/>
            <person name="Hou L."/>
            <person name="Andersen J.H."/>
            <person name="Hansen E.H."/>
            <person name="Altermark B."/>
            <person name="Li C."/>
            <person name="Kuhnert E."/>
            <person name="Cox R.J."/>
            <person name="Crous P.W."/>
            <person name="Spatafora J.W."/>
            <person name="Lail K."/>
            <person name="Amirebrahimi M."/>
            <person name="Lipzen A."/>
            <person name="Pangilinan J."/>
            <person name="Andreopoulos W."/>
            <person name="Hayes R.D."/>
            <person name="Ng V."/>
            <person name="Grigoriev I.V."/>
            <person name="Jackson S.A."/>
            <person name="Sutton T.D.S."/>
            <person name="Dobson A.D.W."/>
            <person name="Rama T."/>
        </authorList>
    </citation>
    <scope>NUCLEOTIDE SEQUENCE</scope>
    <source>
        <strain evidence="2">TRa018bII</strain>
    </source>
</reference>
<keyword evidence="1" id="KW-1133">Transmembrane helix</keyword>
<evidence type="ECO:0000313" key="3">
    <source>
        <dbReference type="Proteomes" id="UP000824998"/>
    </source>
</evidence>
<keyword evidence="1" id="KW-0812">Transmembrane</keyword>
<keyword evidence="3" id="KW-1185">Reference proteome</keyword>
<gene>
    <name evidence="2" type="ORF">BJ875DRAFT_511077</name>
</gene>
<evidence type="ECO:0000313" key="2">
    <source>
        <dbReference type="EMBL" id="KAG9238580.1"/>
    </source>
</evidence>
<proteinExistence type="predicted"/>
<accession>A0A9P7YST3</accession>
<organism evidence="2 3">
    <name type="scientific">Amylocarpus encephaloides</name>
    <dbReference type="NCBI Taxonomy" id="45428"/>
    <lineage>
        <taxon>Eukaryota</taxon>
        <taxon>Fungi</taxon>
        <taxon>Dikarya</taxon>
        <taxon>Ascomycota</taxon>
        <taxon>Pezizomycotina</taxon>
        <taxon>Leotiomycetes</taxon>
        <taxon>Helotiales</taxon>
        <taxon>Helotiales incertae sedis</taxon>
        <taxon>Amylocarpus</taxon>
    </lineage>
</organism>